<dbReference type="InterPro" id="IPR055414">
    <property type="entry name" value="LRR_R13L4/SHOC2-like"/>
</dbReference>
<evidence type="ECO:0000256" key="2">
    <source>
        <dbReference type="ARBA" id="ARBA00023175"/>
    </source>
</evidence>
<dbReference type="EMBL" id="VAHF01000003">
    <property type="protein sequence ID" value="TXG65578.1"/>
    <property type="molecule type" value="Genomic_DNA"/>
</dbReference>
<dbReference type="GO" id="GO:0015630">
    <property type="term" value="C:microtubule cytoskeleton"/>
    <property type="evidence" value="ECO:0007669"/>
    <property type="project" value="TreeGrafter"/>
</dbReference>
<evidence type="ECO:0000256" key="3">
    <source>
        <dbReference type="PROSITE-ProRule" id="PRU00283"/>
    </source>
</evidence>
<dbReference type="GO" id="GO:0007018">
    <property type="term" value="P:microtubule-based movement"/>
    <property type="evidence" value="ECO:0007669"/>
    <property type="project" value="InterPro"/>
</dbReference>
<sequence>MGNLRELWILNGSEETKKKEFCFDSIAKLERLEQLGVKLDRNDCFASLQPLTRCSNLKDLRLYGKIKKLPEDIHNVLPNLECLSLTYSLLKDDPMPLLEKLDSLMILNLGFSFYSGKNLFCSAQGFRRLEILKLEAQDELEELQVEEEAMPMLRGLSIPNDSSLRIPERFKSIPPPAECEFEVDDPLYWDSGDCEGEGSYERLKRDYECQKKELAEAREALEELKRENQLKSTESHEAVKSLQELQNELMRKSMHVGSLAFAIEGQVKEKSKWFSSLRDLTRKLKIMKMEQIKLSEEASAHKKCVADMNEMSSTIQSTINHQVDLYEHLKVKFINGTKQQKELYNKVLELKGNIRVFCRCRPLNREEVAAGAAMAIDFDSSKDGELTVISNGAPKKTFKFDAVFGPQAGQADVFEDTAPFATSVLDGYNVCIFAYGQNKHVE</sequence>
<gene>
    <name evidence="6" type="ORF">EZV62_006853</name>
</gene>
<dbReference type="Gene3D" id="3.80.10.10">
    <property type="entry name" value="Ribonuclease Inhibitor"/>
    <property type="match status" value="1"/>
</dbReference>
<dbReference type="PANTHER" id="PTHR47972">
    <property type="entry name" value="KINESIN-LIKE PROTEIN KLP-3"/>
    <property type="match status" value="1"/>
</dbReference>
<evidence type="ECO:0000256" key="4">
    <source>
        <dbReference type="SAM" id="Coils"/>
    </source>
</evidence>
<dbReference type="InterPro" id="IPR036961">
    <property type="entry name" value="Kinesin_motor_dom_sf"/>
</dbReference>
<dbReference type="AlphaFoldDB" id="A0A5C7I8Z2"/>
<dbReference type="InterPro" id="IPR032675">
    <property type="entry name" value="LRR_dom_sf"/>
</dbReference>
<dbReference type="Pfam" id="PF23598">
    <property type="entry name" value="LRR_14"/>
    <property type="match status" value="1"/>
</dbReference>
<feature type="coiled-coil region" evidence="4">
    <location>
        <begin position="200"/>
        <end position="234"/>
    </location>
</feature>
<dbReference type="InterPro" id="IPR027417">
    <property type="entry name" value="P-loop_NTPase"/>
</dbReference>
<dbReference type="Gene3D" id="3.40.850.10">
    <property type="entry name" value="Kinesin motor domain"/>
    <property type="match status" value="1"/>
</dbReference>
<dbReference type="InterPro" id="IPR031852">
    <property type="entry name" value="Vik1/Cik1_MT-bd"/>
</dbReference>
<keyword evidence="7" id="KW-1185">Reference proteome</keyword>
<dbReference type="InterPro" id="IPR001752">
    <property type="entry name" value="Kinesin_motor_dom"/>
</dbReference>
<comment type="caution">
    <text evidence="6">The sequence shown here is derived from an EMBL/GenBank/DDBJ whole genome shotgun (WGS) entry which is preliminary data.</text>
</comment>
<accession>A0A5C7I8Z2</accession>
<dbReference type="GO" id="GO:0005524">
    <property type="term" value="F:ATP binding"/>
    <property type="evidence" value="ECO:0007669"/>
    <property type="project" value="InterPro"/>
</dbReference>
<dbReference type="InterPro" id="IPR027640">
    <property type="entry name" value="Kinesin-like_fam"/>
</dbReference>
<organism evidence="6 7">
    <name type="scientific">Acer yangbiense</name>
    <dbReference type="NCBI Taxonomy" id="1000413"/>
    <lineage>
        <taxon>Eukaryota</taxon>
        <taxon>Viridiplantae</taxon>
        <taxon>Streptophyta</taxon>
        <taxon>Embryophyta</taxon>
        <taxon>Tracheophyta</taxon>
        <taxon>Spermatophyta</taxon>
        <taxon>Magnoliopsida</taxon>
        <taxon>eudicotyledons</taxon>
        <taxon>Gunneridae</taxon>
        <taxon>Pentapetalae</taxon>
        <taxon>rosids</taxon>
        <taxon>malvids</taxon>
        <taxon>Sapindales</taxon>
        <taxon>Sapindaceae</taxon>
        <taxon>Hippocastanoideae</taxon>
        <taxon>Acereae</taxon>
        <taxon>Acer</taxon>
    </lineage>
</organism>
<name>A0A5C7I8Z2_9ROSI</name>
<dbReference type="Proteomes" id="UP000323000">
    <property type="component" value="Chromosome 3"/>
</dbReference>
<evidence type="ECO:0000256" key="1">
    <source>
        <dbReference type="ARBA" id="ARBA00022737"/>
    </source>
</evidence>
<evidence type="ECO:0000313" key="7">
    <source>
        <dbReference type="Proteomes" id="UP000323000"/>
    </source>
</evidence>
<dbReference type="Pfam" id="PF16796">
    <property type="entry name" value="Microtub_bd"/>
    <property type="match status" value="1"/>
</dbReference>
<dbReference type="SUPFAM" id="SSF52540">
    <property type="entry name" value="P-loop containing nucleoside triphosphate hydrolases"/>
    <property type="match status" value="1"/>
</dbReference>
<dbReference type="PROSITE" id="PS50067">
    <property type="entry name" value="KINESIN_MOTOR_2"/>
    <property type="match status" value="1"/>
</dbReference>
<dbReference type="GO" id="GO:0008017">
    <property type="term" value="F:microtubule binding"/>
    <property type="evidence" value="ECO:0007669"/>
    <property type="project" value="InterPro"/>
</dbReference>
<evidence type="ECO:0000313" key="6">
    <source>
        <dbReference type="EMBL" id="TXG65578.1"/>
    </source>
</evidence>
<proteinExistence type="inferred from homology"/>
<evidence type="ECO:0000259" key="5">
    <source>
        <dbReference type="PROSITE" id="PS50067"/>
    </source>
</evidence>
<comment type="similarity">
    <text evidence="3">Belongs to the TRAFAC class myosin-kinesin ATPase superfamily. Kinesin family.</text>
</comment>
<keyword evidence="1" id="KW-0677">Repeat</keyword>
<feature type="domain" description="Kinesin motor" evidence="5">
    <location>
        <begin position="353"/>
        <end position="442"/>
    </location>
</feature>
<dbReference type="OrthoDB" id="1728549at2759"/>
<dbReference type="GO" id="GO:0003777">
    <property type="term" value="F:microtubule motor activity"/>
    <property type="evidence" value="ECO:0007669"/>
    <property type="project" value="InterPro"/>
</dbReference>
<keyword evidence="2" id="KW-0505">Motor protein</keyword>
<comment type="caution">
    <text evidence="3">Lacks conserved residue(s) required for the propagation of feature annotation.</text>
</comment>
<protein>
    <recommendedName>
        <fullName evidence="5">Kinesin motor domain-containing protein</fullName>
    </recommendedName>
</protein>
<dbReference type="PANTHER" id="PTHR47972:SF35">
    <property type="entry name" value="KINESIN-LIKE PROTEIN KIN-14Q"/>
    <property type="match status" value="1"/>
</dbReference>
<keyword evidence="4" id="KW-0175">Coiled coil</keyword>
<reference evidence="7" key="1">
    <citation type="journal article" date="2019" name="Gigascience">
        <title>De novo genome assembly of the endangered Acer yangbiense, a plant species with extremely small populations endemic to Yunnan Province, China.</title>
        <authorList>
            <person name="Yang J."/>
            <person name="Wariss H.M."/>
            <person name="Tao L."/>
            <person name="Zhang R."/>
            <person name="Yun Q."/>
            <person name="Hollingsworth P."/>
            <person name="Dao Z."/>
            <person name="Luo G."/>
            <person name="Guo H."/>
            <person name="Ma Y."/>
            <person name="Sun W."/>
        </authorList>
    </citation>
    <scope>NUCLEOTIDE SEQUENCE [LARGE SCALE GENOMIC DNA]</scope>
    <source>
        <strain evidence="7">cv. Malutang</strain>
    </source>
</reference>
<dbReference type="SUPFAM" id="SSF52058">
    <property type="entry name" value="L domain-like"/>
    <property type="match status" value="1"/>
</dbReference>